<gene>
    <name evidence="3" type="ORF">GC722_07455</name>
</gene>
<dbReference type="EMBL" id="WPCU01000005">
    <property type="protein sequence ID" value="MVA75859.1"/>
    <property type="molecule type" value="Genomic_DNA"/>
</dbReference>
<protein>
    <submittedName>
        <fullName evidence="3">Glycoside hydrolase family 15 protein</fullName>
    </submittedName>
</protein>
<dbReference type="PANTHER" id="PTHR31616:SF0">
    <property type="entry name" value="GLUCAN 1,4-ALPHA-GLUCOSIDASE"/>
    <property type="match status" value="1"/>
</dbReference>
<name>A0A6A9V0M1_9ACTN</name>
<comment type="caution">
    <text evidence="3">The sequence shown here is derived from an EMBL/GenBank/DDBJ whole genome shotgun (WGS) entry which is preliminary data.</text>
</comment>
<organism evidence="3 4">
    <name type="scientific">Auraticoccus cholistanensis</name>
    <dbReference type="NCBI Taxonomy" id="2656650"/>
    <lineage>
        <taxon>Bacteria</taxon>
        <taxon>Bacillati</taxon>
        <taxon>Actinomycetota</taxon>
        <taxon>Actinomycetes</taxon>
        <taxon>Propionibacteriales</taxon>
        <taxon>Propionibacteriaceae</taxon>
        <taxon>Auraticoccus</taxon>
    </lineage>
</organism>
<keyword evidence="3" id="KW-0378">Hydrolase</keyword>
<dbReference type="InterPro" id="IPR011613">
    <property type="entry name" value="GH15-like"/>
</dbReference>
<reference evidence="3 4" key="1">
    <citation type="submission" date="2019-12" db="EMBL/GenBank/DDBJ databases">
        <title>Auraticoccus cholistani sp. nov., an actinomycete isolated from soil of Cholistan desert.</title>
        <authorList>
            <person name="Cheema M.T."/>
        </authorList>
    </citation>
    <scope>NUCLEOTIDE SEQUENCE [LARGE SCALE GENOMIC DNA]</scope>
    <source>
        <strain evidence="3 4">F435</strain>
    </source>
</reference>
<evidence type="ECO:0000313" key="3">
    <source>
        <dbReference type="EMBL" id="MVA75859.1"/>
    </source>
</evidence>
<proteinExistence type="predicted"/>
<keyword evidence="4" id="KW-1185">Reference proteome</keyword>
<keyword evidence="1" id="KW-0175">Coiled coil</keyword>
<dbReference type="Gene3D" id="1.50.10.10">
    <property type="match status" value="1"/>
</dbReference>
<dbReference type="GO" id="GO:0004553">
    <property type="term" value="F:hydrolase activity, hydrolyzing O-glycosyl compounds"/>
    <property type="evidence" value="ECO:0007669"/>
    <property type="project" value="UniProtKB-ARBA"/>
</dbReference>
<dbReference type="InterPro" id="IPR008928">
    <property type="entry name" value="6-hairpin_glycosidase_sf"/>
</dbReference>
<evidence type="ECO:0000256" key="1">
    <source>
        <dbReference type="SAM" id="Coils"/>
    </source>
</evidence>
<dbReference type="AlphaFoldDB" id="A0A6A9V0M1"/>
<evidence type="ECO:0000259" key="2">
    <source>
        <dbReference type="Pfam" id="PF00723"/>
    </source>
</evidence>
<feature type="coiled-coil region" evidence="1">
    <location>
        <begin position="494"/>
        <end position="521"/>
    </location>
</feature>
<dbReference type="Proteomes" id="UP000435304">
    <property type="component" value="Unassembled WGS sequence"/>
</dbReference>
<dbReference type="InterPro" id="IPR012341">
    <property type="entry name" value="6hp_glycosidase-like_sf"/>
</dbReference>
<feature type="domain" description="GH15-like" evidence="2">
    <location>
        <begin position="204"/>
        <end position="549"/>
    </location>
</feature>
<dbReference type="SUPFAM" id="SSF48208">
    <property type="entry name" value="Six-hairpin glycosidases"/>
    <property type="match status" value="1"/>
</dbReference>
<evidence type="ECO:0000313" key="4">
    <source>
        <dbReference type="Proteomes" id="UP000435304"/>
    </source>
</evidence>
<dbReference type="GO" id="GO:0005975">
    <property type="term" value="P:carbohydrate metabolic process"/>
    <property type="evidence" value="ECO:0007669"/>
    <property type="project" value="InterPro"/>
</dbReference>
<accession>A0A6A9V0M1</accession>
<dbReference type="Pfam" id="PF00723">
    <property type="entry name" value="Glyco_hydro_15"/>
    <property type="match status" value="1"/>
</dbReference>
<sequence length="570" mass="62162">MPAPDLDSPAPFAALLDAGDGGYLALSPVEPFTVSRAYVPDTNVLTTTYRTASGVVRVVDSMNTGVAGRLPWCELARRIEGVEGSVAVRAEVRPGTCLNQGSAWVSTTVHGPVLRVHELTMGVRTLGHERLDVGARSVTVEYRTSPGSRHLLGLVATEDEPLFLPRAEDVDAAVDRTVDGWQTWSDTFGWHGRWEPLVRRSGLLLKQLIYAPTGALAAAATTSLPESLTRQKNWDYRFSWTRDSAYALTALLRFGVREETHAAISWMLRTLERHGREPVILSRLDGSQPDDRVRVHDVPGWRGVGRVVTGNPAAQQLQLGVFGDVFSIVALYVSQGNVLDAGTGRLMAMLADRACDVWRQPDAGMWELGVDRHNVTSKLGCWHALTQAVHLAEIGQIPGQADRWRAEARLIRAWVEENGWDEELGAYVWYPGSRELDASILLHAISGFDRGPRMSSTLDALRRELGSGPHLHRYSGAQRSEGVFLACSFWMVSALTLVGRLEEAEELMEQLQATANDVGLLAEMVDVDSGGFLGNLPQALSHLALVNAAITLNDHLDQAGEGGPEPGGRD</sequence>
<dbReference type="PANTHER" id="PTHR31616">
    <property type="entry name" value="TREHALASE"/>
    <property type="match status" value="1"/>
</dbReference>